<gene>
    <name evidence="9 18" type="primary">lon</name>
    <name evidence="18" type="ORF">FJZ47_07605</name>
</gene>
<feature type="active site" evidence="9 11">
    <location>
        <position position="742"/>
    </location>
</feature>
<evidence type="ECO:0000256" key="5">
    <source>
        <dbReference type="ARBA" id="ARBA00022801"/>
    </source>
</evidence>
<dbReference type="PROSITE" id="PS01046">
    <property type="entry name" value="LON_SER"/>
    <property type="match status" value="1"/>
</dbReference>
<dbReference type="InterPro" id="IPR014721">
    <property type="entry name" value="Ribsml_uS5_D2-typ_fold_subgr"/>
</dbReference>
<dbReference type="InterPro" id="IPR027065">
    <property type="entry name" value="Lon_Prtase"/>
</dbReference>
<comment type="function">
    <text evidence="9">ATP-dependent serine protease that mediates the selective degradation of mutant and abnormal proteins as well as certain short-lived regulatory proteins. Required for cellular homeostasis and for survival from DNA damage and developmental changes induced by stress. Degrades polypeptides processively to yield small peptide fragments that are 5 to 10 amino acids long. Binds to DNA in a double-stranded, site-specific manner.</text>
</comment>
<dbReference type="Gene3D" id="1.20.58.1480">
    <property type="match status" value="1"/>
</dbReference>
<dbReference type="PROSITE" id="PS51786">
    <property type="entry name" value="LON_PROTEOLYTIC"/>
    <property type="match status" value="1"/>
</dbReference>
<dbReference type="AlphaFoldDB" id="A0A938B3C2"/>
<dbReference type="HAMAP" id="MF_01973">
    <property type="entry name" value="lon_bact"/>
    <property type="match status" value="1"/>
</dbReference>
<feature type="binding site" evidence="9 12">
    <location>
        <begin position="376"/>
        <end position="383"/>
    </location>
    <ligand>
        <name>ATP</name>
        <dbReference type="ChEBI" id="CHEBI:30616"/>
    </ligand>
</feature>
<keyword evidence="2 9" id="KW-0963">Cytoplasm</keyword>
<keyword evidence="5 9" id="KW-0378">Hydrolase</keyword>
<evidence type="ECO:0000256" key="11">
    <source>
        <dbReference type="PIRSR" id="PIRSR001174-1"/>
    </source>
</evidence>
<protein>
    <recommendedName>
        <fullName evidence="9 10">Lon protease</fullName>
        <ecNumber evidence="9 10">3.4.21.53</ecNumber>
    </recommendedName>
    <alternativeName>
        <fullName evidence="9">ATP-dependent protease La</fullName>
    </alternativeName>
</protein>
<dbReference type="GO" id="GO:0016887">
    <property type="term" value="F:ATP hydrolysis activity"/>
    <property type="evidence" value="ECO:0007669"/>
    <property type="project" value="UniProtKB-UniRule"/>
</dbReference>
<feature type="domain" description="Lon N-terminal" evidence="17">
    <location>
        <begin position="28"/>
        <end position="224"/>
    </location>
</feature>
<feature type="region of interest" description="Disordered" evidence="15">
    <location>
        <begin position="1"/>
        <end position="24"/>
    </location>
</feature>
<dbReference type="CDD" id="cd19500">
    <property type="entry name" value="RecA-like_Lon"/>
    <property type="match status" value="1"/>
</dbReference>
<dbReference type="GO" id="GO:0004176">
    <property type="term" value="F:ATP-dependent peptidase activity"/>
    <property type="evidence" value="ECO:0007669"/>
    <property type="project" value="UniProtKB-UniRule"/>
</dbReference>
<evidence type="ECO:0000256" key="12">
    <source>
        <dbReference type="PIRSR" id="PIRSR001174-2"/>
    </source>
</evidence>
<dbReference type="Gene3D" id="1.10.8.60">
    <property type="match status" value="1"/>
</dbReference>
<dbReference type="GO" id="GO:0006515">
    <property type="term" value="P:protein quality control for misfolded or incompletely synthesized proteins"/>
    <property type="evidence" value="ECO:0007669"/>
    <property type="project" value="UniProtKB-UniRule"/>
</dbReference>
<evidence type="ECO:0000259" key="16">
    <source>
        <dbReference type="PROSITE" id="PS51786"/>
    </source>
</evidence>
<dbReference type="SMART" id="SM00382">
    <property type="entry name" value="AAA"/>
    <property type="match status" value="1"/>
</dbReference>
<evidence type="ECO:0000256" key="3">
    <source>
        <dbReference type="ARBA" id="ARBA00022670"/>
    </source>
</evidence>
<dbReference type="Pfam" id="PF02190">
    <property type="entry name" value="LON_substr_bdg"/>
    <property type="match status" value="1"/>
</dbReference>
<reference evidence="18" key="1">
    <citation type="submission" date="2019-03" db="EMBL/GenBank/DDBJ databases">
        <title>Lake Tanganyika Metagenome-Assembled Genomes (MAGs).</title>
        <authorList>
            <person name="Tran P."/>
        </authorList>
    </citation>
    <scope>NUCLEOTIDE SEQUENCE</scope>
    <source>
        <strain evidence="18">K_DeepCast_65m_m2_066</strain>
    </source>
</reference>
<dbReference type="InterPro" id="IPR003959">
    <property type="entry name" value="ATPase_AAA_core"/>
</dbReference>
<dbReference type="InterPro" id="IPR020568">
    <property type="entry name" value="Ribosomal_Su5_D2-typ_SF"/>
</dbReference>
<dbReference type="InterPro" id="IPR027543">
    <property type="entry name" value="Lon_bac"/>
</dbReference>
<dbReference type="Pfam" id="PF22667">
    <property type="entry name" value="Lon_lid"/>
    <property type="match status" value="1"/>
</dbReference>
<dbReference type="Gene3D" id="2.30.130.40">
    <property type="entry name" value="LON domain-like"/>
    <property type="match status" value="1"/>
</dbReference>
<keyword evidence="6 9" id="KW-0720">Serine protease</keyword>
<dbReference type="InterPro" id="IPR003111">
    <property type="entry name" value="Lon_prtase_N"/>
</dbReference>
<dbReference type="Pfam" id="PF05362">
    <property type="entry name" value="Lon_C"/>
    <property type="match status" value="1"/>
</dbReference>
<comment type="caution">
    <text evidence="18">The sequence shown here is derived from an EMBL/GenBank/DDBJ whole genome shotgun (WGS) entry which is preliminary data.</text>
</comment>
<dbReference type="Pfam" id="PF00004">
    <property type="entry name" value="AAA"/>
    <property type="match status" value="1"/>
</dbReference>
<feature type="active site" evidence="9 11">
    <location>
        <position position="699"/>
    </location>
</feature>
<name>A0A938B3C2_UNCTE</name>
<comment type="similarity">
    <text evidence="9 10 13 14">Belongs to the peptidase S16 family.</text>
</comment>
<evidence type="ECO:0000259" key="17">
    <source>
        <dbReference type="PROSITE" id="PS51787"/>
    </source>
</evidence>
<evidence type="ECO:0000256" key="15">
    <source>
        <dbReference type="SAM" id="MobiDB-lite"/>
    </source>
</evidence>
<organism evidence="18 19">
    <name type="scientific">Tectimicrobiota bacterium</name>
    <dbReference type="NCBI Taxonomy" id="2528274"/>
    <lineage>
        <taxon>Bacteria</taxon>
        <taxon>Pseudomonadati</taxon>
        <taxon>Nitrospinota/Tectimicrobiota group</taxon>
        <taxon>Candidatus Tectimicrobiota</taxon>
    </lineage>
</organism>
<evidence type="ECO:0000256" key="4">
    <source>
        <dbReference type="ARBA" id="ARBA00022741"/>
    </source>
</evidence>
<evidence type="ECO:0000256" key="2">
    <source>
        <dbReference type="ARBA" id="ARBA00022490"/>
    </source>
</evidence>
<dbReference type="InterPro" id="IPR046336">
    <property type="entry name" value="Lon_prtase_N_sf"/>
</dbReference>
<dbReference type="GO" id="GO:0043565">
    <property type="term" value="F:sequence-specific DNA binding"/>
    <property type="evidence" value="ECO:0007669"/>
    <property type="project" value="UniProtKB-UniRule"/>
</dbReference>
<evidence type="ECO:0000256" key="1">
    <source>
        <dbReference type="ARBA" id="ARBA00004496"/>
    </source>
</evidence>
<evidence type="ECO:0000256" key="14">
    <source>
        <dbReference type="RuleBase" id="RU000591"/>
    </source>
</evidence>
<evidence type="ECO:0000256" key="6">
    <source>
        <dbReference type="ARBA" id="ARBA00022825"/>
    </source>
</evidence>
<evidence type="ECO:0000256" key="13">
    <source>
        <dbReference type="PROSITE-ProRule" id="PRU01122"/>
    </source>
</evidence>
<dbReference type="NCBIfam" id="TIGR00763">
    <property type="entry name" value="lon"/>
    <property type="match status" value="1"/>
</dbReference>
<keyword evidence="3 9" id="KW-0645">Protease</keyword>
<dbReference type="InterPro" id="IPR004815">
    <property type="entry name" value="Lon_bac/euk-typ"/>
</dbReference>
<dbReference type="InterPro" id="IPR003593">
    <property type="entry name" value="AAA+_ATPase"/>
</dbReference>
<dbReference type="GO" id="GO:0005737">
    <property type="term" value="C:cytoplasm"/>
    <property type="evidence" value="ECO:0007669"/>
    <property type="project" value="UniProtKB-SubCell"/>
</dbReference>
<dbReference type="FunFam" id="3.40.50.300:FF:000382">
    <property type="entry name" value="Lon protease homolog 2, peroxisomal"/>
    <property type="match status" value="1"/>
</dbReference>
<evidence type="ECO:0000313" key="18">
    <source>
        <dbReference type="EMBL" id="MBM3223648.1"/>
    </source>
</evidence>
<evidence type="ECO:0000256" key="10">
    <source>
        <dbReference type="PIRNR" id="PIRNR001174"/>
    </source>
</evidence>
<dbReference type="SUPFAM" id="SSF88697">
    <property type="entry name" value="PUA domain-like"/>
    <property type="match status" value="1"/>
</dbReference>
<accession>A0A938B3C2</accession>
<dbReference type="InterPro" id="IPR008268">
    <property type="entry name" value="Peptidase_S16_AS"/>
</dbReference>
<dbReference type="Gene3D" id="1.20.5.5270">
    <property type="match status" value="1"/>
</dbReference>
<sequence length="816" mass="90992">MLEDRMRMTGTQRRTAGRPRPQPLDMGLPLLPVRDIVVFPYMVVPLPVGRDASVRAVENAFNTDRQLVLVTQRQGAVEEPEPDDLYRVGTVASILRMLKMPDGRLKLLVQGHCKVRVHAYMQLQPYWRVRCETLEETSNVAVSALELEALVQHTREQLEHLLSMGKLIPPDMLILADNVNAPGRLADVILANLGLGVEEAQALLELPDPVRRLRRVGELLHKELEMMAMQRRIQSEVQEEISKTQHEYFLREQLKAIQKELGEMDVPAADLLAFRETLEQADLPAIVEQEGRKQLARLERLHPEAAEASMVRSYLEWLLELPWNVTTTDHLDLHAARRVLDEDHYGLEHVKERILEYLGVCKLKERMKGPILCFVGPPGVGKTSLGQSIARALGRKFVRFSLGGMRDEAEIRGHRRTYVGALPGRIVQGMQQAGSANPVFMLDEVDKLGTDFRGDPAAALLEVLDPEQNHAFVDHYLGLPFDLSRVLFVATANLADPIPNALRDRMEIIPIAGYSEDEKCHIARRYLLQRQLQEHGIATQHVRLSDAVLRQIITAYTREAGVRNLERELATICRKVARKVAEGQEQMFHIHTGNVHRTLGIRKYLPEMEQLRDEIGVATGLAWTETGGVMMHVEATVMEGTGQLLLTGQLGDVMKESAQAALSYTRARARALGIVQTRFRECDLHIHLPAAAIPKDGPSAGITLATALISALTETPIDHTVAMSGEITLRGQVLPVGGVKDKVLAAKRAGVQCLVFPEGNRQDVADIPARLRRGLRFVFVRIMDEVLAVALLPATGQCSTETRAAATPAQPTTTRW</sequence>
<comment type="subcellular location">
    <subcellularLocation>
        <location evidence="1 9 10">Cytoplasm</location>
    </subcellularLocation>
</comment>
<comment type="subunit">
    <text evidence="9 10">Homohexamer. Organized in a ring with a central cavity.</text>
</comment>
<dbReference type="EC" id="3.4.21.53" evidence="9 10"/>
<evidence type="ECO:0000256" key="7">
    <source>
        <dbReference type="ARBA" id="ARBA00022840"/>
    </source>
</evidence>
<feature type="domain" description="Lon proteolytic" evidence="16">
    <location>
        <begin position="612"/>
        <end position="793"/>
    </location>
</feature>
<dbReference type="PROSITE" id="PS51787">
    <property type="entry name" value="LON_N"/>
    <property type="match status" value="1"/>
</dbReference>
<dbReference type="Proteomes" id="UP000712673">
    <property type="component" value="Unassembled WGS sequence"/>
</dbReference>
<dbReference type="InterPro" id="IPR054594">
    <property type="entry name" value="Lon_lid"/>
</dbReference>
<evidence type="ECO:0000313" key="19">
    <source>
        <dbReference type="Proteomes" id="UP000712673"/>
    </source>
</evidence>
<dbReference type="SUPFAM" id="SSF52540">
    <property type="entry name" value="P-loop containing nucleoside triphosphate hydrolases"/>
    <property type="match status" value="1"/>
</dbReference>
<dbReference type="SUPFAM" id="SSF54211">
    <property type="entry name" value="Ribosomal protein S5 domain 2-like"/>
    <property type="match status" value="1"/>
</dbReference>
<dbReference type="GO" id="GO:0004252">
    <property type="term" value="F:serine-type endopeptidase activity"/>
    <property type="evidence" value="ECO:0007669"/>
    <property type="project" value="UniProtKB-UniRule"/>
</dbReference>
<dbReference type="Gene3D" id="3.30.230.10">
    <property type="match status" value="1"/>
</dbReference>
<dbReference type="GO" id="GO:0034605">
    <property type="term" value="P:cellular response to heat"/>
    <property type="evidence" value="ECO:0007669"/>
    <property type="project" value="UniProtKB-UniRule"/>
</dbReference>
<comment type="induction">
    <text evidence="9">By heat shock.</text>
</comment>
<evidence type="ECO:0000256" key="9">
    <source>
        <dbReference type="HAMAP-Rule" id="MF_01973"/>
    </source>
</evidence>
<dbReference type="InterPro" id="IPR008269">
    <property type="entry name" value="Lon_proteolytic"/>
</dbReference>
<keyword evidence="8 9" id="KW-0346">Stress response</keyword>
<dbReference type="PIRSF" id="PIRSF001174">
    <property type="entry name" value="Lon_proteas"/>
    <property type="match status" value="1"/>
</dbReference>
<comment type="catalytic activity">
    <reaction evidence="9 10 13">
        <text>Hydrolysis of proteins in presence of ATP.</text>
        <dbReference type="EC" id="3.4.21.53"/>
    </reaction>
</comment>
<dbReference type="Gene3D" id="3.40.50.300">
    <property type="entry name" value="P-loop containing nucleotide triphosphate hydrolases"/>
    <property type="match status" value="1"/>
</dbReference>
<evidence type="ECO:0000256" key="8">
    <source>
        <dbReference type="ARBA" id="ARBA00023016"/>
    </source>
</evidence>
<keyword evidence="7 9" id="KW-0067">ATP-binding</keyword>
<dbReference type="GO" id="GO:0005524">
    <property type="term" value="F:ATP binding"/>
    <property type="evidence" value="ECO:0007669"/>
    <property type="project" value="UniProtKB-UniRule"/>
</dbReference>
<dbReference type="PRINTS" id="PR00830">
    <property type="entry name" value="ENDOLAPTASE"/>
</dbReference>
<keyword evidence="4 9" id="KW-0547">Nucleotide-binding</keyword>
<dbReference type="InterPro" id="IPR015947">
    <property type="entry name" value="PUA-like_sf"/>
</dbReference>
<dbReference type="PANTHER" id="PTHR10046">
    <property type="entry name" value="ATP DEPENDENT LON PROTEASE FAMILY MEMBER"/>
    <property type="match status" value="1"/>
</dbReference>
<dbReference type="EMBL" id="VGLS01000176">
    <property type="protein sequence ID" value="MBM3223648.1"/>
    <property type="molecule type" value="Genomic_DNA"/>
</dbReference>
<proteinExistence type="evidence at transcript level"/>
<dbReference type="SMART" id="SM00464">
    <property type="entry name" value="LON"/>
    <property type="match status" value="1"/>
</dbReference>
<dbReference type="InterPro" id="IPR027417">
    <property type="entry name" value="P-loop_NTPase"/>
</dbReference>